<organism evidence="8 9">
    <name type="scientific">Taxus chinensis</name>
    <name type="common">Chinese yew</name>
    <name type="synonym">Taxus wallichiana var. chinensis</name>
    <dbReference type="NCBI Taxonomy" id="29808"/>
    <lineage>
        <taxon>Eukaryota</taxon>
        <taxon>Viridiplantae</taxon>
        <taxon>Streptophyta</taxon>
        <taxon>Embryophyta</taxon>
        <taxon>Tracheophyta</taxon>
        <taxon>Spermatophyta</taxon>
        <taxon>Pinopsida</taxon>
        <taxon>Pinidae</taxon>
        <taxon>Conifers II</taxon>
        <taxon>Cupressales</taxon>
        <taxon>Taxaceae</taxon>
        <taxon>Taxus</taxon>
    </lineage>
</organism>
<feature type="transmembrane region" description="Helical" evidence="7">
    <location>
        <begin position="128"/>
        <end position="161"/>
    </location>
</feature>
<dbReference type="InterPro" id="IPR004895">
    <property type="entry name" value="Prenylated_rab_accept_PRA1"/>
</dbReference>
<gene>
    <name evidence="8" type="ORF">KI387_030400</name>
</gene>
<comment type="subcellular location">
    <subcellularLocation>
        <location evidence="2 7">Membrane</location>
        <topology evidence="2 7">Multi-pass membrane protein</topology>
    </subcellularLocation>
</comment>
<dbReference type="EMBL" id="JAHRHJ020000010">
    <property type="protein sequence ID" value="KAH9298718.1"/>
    <property type="molecule type" value="Genomic_DNA"/>
</dbReference>
<keyword evidence="7" id="KW-0813">Transport</keyword>
<dbReference type="PANTHER" id="PTHR19317:SF0">
    <property type="entry name" value="PRENYLATED RAB ACCEPTOR PROTEIN 1"/>
    <property type="match status" value="1"/>
</dbReference>
<keyword evidence="9" id="KW-1185">Reference proteome</keyword>
<evidence type="ECO:0000256" key="2">
    <source>
        <dbReference type="ARBA" id="ARBA00004141"/>
    </source>
</evidence>
<dbReference type="GO" id="GO:0016020">
    <property type="term" value="C:membrane"/>
    <property type="evidence" value="ECO:0007669"/>
    <property type="project" value="UniProtKB-SubCell"/>
</dbReference>
<dbReference type="Pfam" id="PF03208">
    <property type="entry name" value="PRA1"/>
    <property type="match status" value="1"/>
</dbReference>
<evidence type="ECO:0000256" key="4">
    <source>
        <dbReference type="ARBA" id="ARBA00022692"/>
    </source>
</evidence>
<feature type="non-terminal residue" evidence="8">
    <location>
        <position position="1"/>
    </location>
</feature>
<keyword evidence="5 7" id="KW-1133">Transmembrane helix</keyword>
<evidence type="ECO:0000256" key="1">
    <source>
        <dbReference type="ARBA" id="ARBA00002501"/>
    </source>
</evidence>
<keyword evidence="4 7" id="KW-0812">Transmembrane</keyword>
<keyword evidence="6 7" id="KW-0472">Membrane</keyword>
<dbReference type="OMA" id="VNYVCIV"/>
<dbReference type="GO" id="GO:0005794">
    <property type="term" value="C:Golgi apparatus"/>
    <property type="evidence" value="ECO:0007669"/>
    <property type="project" value="TreeGrafter"/>
</dbReference>
<dbReference type="GO" id="GO:0016192">
    <property type="term" value="P:vesicle-mediated transport"/>
    <property type="evidence" value="ECO:0007669"/>
    <property type="project" value="TreeGrafter"/>
</dbReference>
<dbReference type="GO" id="GO:0005783">
    <property type="term" value="C:endoplasmic reticulum"/>
    <property type="evidence" value="ECO:0007669"/>
    <property type="project" value="UniProtKB-ARBA"/>
</dbReference>
<comment type="caution">
    <text evidence="8">The sequence shown here is derived from an EMBL/GenBank/DDBJ whole genome shotgun (WGS) entry which is preliminary data.</text>
</comment>
<feature type="transmembrane region" description="Helical" evidence="7">
    <location>
        <begin position="76"/>
        <end position="108"/>
    </location>
</feature>
<evidence type="ECO:0000256" key="6">
    <source>
        <dbReference type="ARBA" id="ARBA00023136"/>
    </source>
</evidence>
<evidence type="ECO:0000256" key="3">
    <source>
        <dbReference type="ARBA" id="ARBA00006483"/>
    </source>
</evidence>
<evidence type="ECO:0000313" key="9">
    <source>
        <dbReference type="Proteomes" id="UP000824469"/>
    </source>
</evidence>
<comment type="function">
    <text evidence="1 7">May be involved in both secretory and endocytic intracellular trafficking in the endosomal/prevacuolar compartments.</text>
</comment>
<sequence>MAEAAPLLPVSQTTPLLSNPAARAFLSKISEGAKNAMLYKRPWLELVDHKTFSKPESLAEAAARIRKNWSFFRINYMILLCAVMGCSLVSHPVSLLLLMVALGGWLFLYFFRSEPLVLYNRHFTDKEILWTLTFISIAVVFLTDVVSLMISATMVGLAIVCAHGAFRAPQDLFLQEQPGMPGSKSFSSNTAATHFISTSNANEVHERSDGMHMYVFNGNVKFKVGREKVAGQSMVKERPRGVCNGCAVRPSCRVVAEL</sequence>
<comment type="similarity">
    <text evidence="3 7">Belongs to the PRA1 family.</text>
</comment>
<evidence type="ECO:0000256" key="7">
    <source>
        <dbReference type="RuleBase" id="RU363107"/>
    </source>
</evidence>
<dbReference type="AlphaFoldDB" id="A0AA38FDL6"/>
<evidence type="ECO:0000256" key="5">
    <source>
        <dbReference type="ARBA" id="ARBA00022989"/>
    </source>
</evidence>
<evidence type="ECO:0000313" key="8">
    <source>
        <dbReference type="EMBL" id="KAH9298718.1"/>
    </source>
</evidence>
<protein>
    <recommendedName>
        <fullName evidence="7">PRA1 family protein</fullName>
    </recommendedName>
</protein>
<accession>A0AA38FDL6</accession>
<name>A0AA38FDL6_TAXCH</name>
<reference evidence="8 9" key="1">
    <citation type="journal article" date="2021" name="Nat. Plants">
        <title>The Taxus genome provides insights into paclitaxel biosynthesis.</title>
        <authorList>
            <person name="Xiong X."/>
            <person name="Gou J."/>
            <person name="Liao Q."/>
            <person name="Li Y."/>
            <person name="Zhou Q."/>
            <person name="Bi G."/>
            <person name="Li C."/>
            <person name="Du R."/>
            <person name="Wang X."/>
            <person name="Sun T."/>
            <person name="Guo L."/>
            <person name="Liang H."/>
            <person name="Lu P."/>
            <person name="Wu Y."/>
            <person name="Zhang Z."/>
            <person name="Ro D.K."/>
            <person name="Shang Y."/>
            <person name="Huang S."/>
            <person name="Yan J."/>
        </authorList>
    </citation>
    <scope>NUCLEOTIDE SEQUENCE [LARGE SCALE GENOMIC DNA]</scope>
    <source>
        <strain evidence="8">Ta-2019</strain>
    </source>
</reference>
<dbReference type="Proteomes" id="UP000824469">
    <property type="component" value="Unassembled WGS sequence"/>
</dbReference>
<proteinExistence type="inferred from homology"/>
<dbReference type="PANTHER" id="PTHR19317">
    <property type="entry name" value="PRENYLATED RAB ACCEPTOR 1-RELATED"/>
    <property type="match status" value="1"/>
</dbReference>